<dbReference type="Proteomes" id="UP001500888">
    <property type="component" value="Unassembled WGS sequence"/>
</dbReference>
<evidence type="ECO:0000313" key="3">
    <source>
        <dbReference type="Proteomes" id="UP001500888"/>
    </source>
</evidence>
<comment type="caution">
    <text evidence="2">The sequence shown here is derived from an EMBL/GenBank/DDBJ whole genome shotgun (WGS) entry which is preliminary data.</text>
</comment>
<keyword evidence="1" id="KW-0732">Signal</keyword>
<name>A0ABP7J744_9ACTN</name>
<sequence length="284" mass="29917">MPVATRRTRAAAVSLFIALSAVTMTVRAGASSADIPDYEIVSDRSDSNSNDKGADVTCPHGTRVVGAGAEITGASGTVVIDEVIPTTYTVSAYGVETDEGTSASWDIRAWAVCGDPDESTRIRSRSAPPNGQIPVTVTCDPGEFLLGTGYQLEGARGTASLVYLIPQLNSVSGHAANRYPATSTDWTLRVFAICAEDPPPGLWIYSATSPVSTSGSKPIDTDCRGADDRQVVLGTGFSIHDGGGEVTLDYLIPTNDTVLTRATAMEPLNRYWSVTAYAICAWED</sequence>
<dbReference type="EMBL" id="BAAAZR010000038">
    <property type="protein sequence ID" value="GAA3836361.1"/>
    <property type="molecule type" value="Genomic_DNA"/>
</dbReference>
<accession>A0ABP7J744</accession>
<organism evidence="2 3">
    <name type="scientific">Sphaerisporangium flaviroseum</name>
    <dbReference type="NCBI Taxonomy" id="509199"/>
    <lineage>
        <taxon>Bacteria</taxon>
        <taxon>Bacillati</taxon>
        <taxon>Actinomycetota</taxon>
        <taxon>Actinomycetes</taxon>
        <taxon>Streptosporangiales</taxon>
        <taxon>Streptosporangiaceae</taxon>
        <taxon>Sphaerisporangium</taxon>
    </lineage>
</organism>
<gene>
    <name evidence="2" type="ORF">GCM10022226_67840</name>
</gene>
<dbReference type="RefSeq" id="WP_344949958.1">
    <property type="nucleotide sequence ID" value="NZ_BAAAZR010000038.1"/>
</dbReference>
<reference evidence="3" key="1">
    <citation type="journal article" date="2019" name="Int. J. Syst. Evol. Microbiol.">
        <title>The Global Catalogue of Microorganisms (GCM) 10K type strain sequencing project: providing services to taxonomists for standard genome sequencing and annotation.</title>
        <authorList>
            <consortium name="The Broad Institute Genomics Platform"/>
            <consortium name="The Broad Institute Genome Sequencing Center for Infectious Disease"/>
            <person name="Wu L."/>
            <person name="Ma J."/>
        </authorList>
    </citation>
    <scope>NUCLEOTIDE SEQUENCE [LARGE SCALE GENOMIC DNA]</scope>
    <source>
        <strain evidence="3">JCM 16908</strain>
    </source>
</reference>
<protein>
    <submittedName>
        <fullName evidence="2">Uncharacterized protein</fullName>
    </submittedName>
</protein>
<proteinExistence type="predicted"/>
<feature type="signal peptide" evidence="1">
    <location>
        <begin position="1"/>
        <end position="28"/>
    </location>
</feature>
<keyword evidence="3" id="KW-1185">Reference proteome</keyword>
<evidence type="ECO:0000313" key="2">
    <source>
        <dbReference type="EMBL" id="GAA3836361.1"/>
    </source>
</evidence>
<feature type="chain" id="PRO_5045080651" evidence="1">
    <location>
        <begin position="29"/>
        <end position="284"/>
    </location>
</feature>
<evidence type="ECO:0000256" key="1">
    <source>
        <dbReference type="SAM" id="SignalP"/>
    </source>
</evidence>